<keyword evidence="2 4" id="KW-0575">Peroxidase</keyword>
<keyword evidence="3 4" id="KW-0560">Oxidoreductase</keyword>
<dbReference type="OrthoDB" id="446890at2759"/>
<accession>A0A8B6F3Y4</accession>
<organism evidence="5 6">
    <name type="scientific">Mytilus galloprovincialis</name>
    <name type="common">Mediterranean mussel</name>
    <dbReference type="NCBI Taxonomy" id="29158"/>
    <lineage>
        <taxon>Eukaryota</taxon>
        <taxon>Metazoa</taxon>
        <taxon>Spiralia</taxon>
        <taxon>Lophotrochozoa</taxon>
        <taxon>Mollusca</taxon>
        <taxon>Bivalvia</taxon>
        <taxon>Autobranchia</taxon>
        <taxon>Pteriomorphia</taxon>
        <taxon>Mytilida</taxon>
        <taxon>Mytiloidea</taxon>
        <taxon>Mytilidae</taxon>
        <taxon>Mytilinae</taxon>
        <taxon>Mytilus</taxon>
    </lineage>
</organism>
<dbReference type="PANTHER" id="PTHR11592:SF78">
    <property type="entry name" value="GLUTATHIONE PEROXIDASE"/>
    <property type="match status" value="1"/>
</dbReference>
<comment type="similarity">
    <text evidence="1 4">Belongs to the glutathione peroxidase family.</text>
</comment>
<evidence type="ECO:0000313" key="5">
    <source>
        <dbReference type="EMBL" id="VDI42518.1"/>
    </source>
</evidence>
<dbReference type="Gene3D" id="3.40.30.10">
    <property type="entry name" value="Glutaredoxin"/>
    <property type="match status" value="1"/>
</dbReference>
<proteinExistence type="inferred from homology"/>
<evidence type="ECO:0000256" key="4">
    <source>
        <dbReference type="RuleBase" id="RU000499"/>
    </source>
</evidence>
<dbReference type="EMBL" id="UYJE01006028">
    <property type="protein sequence ID" value="VDI42518.1"/>
    <property type="molecule type" value="Genomic_DNA"/>
</dbReference>
<name>A0A8B6F3Y4_MYTGA</name>
<gene>
    <name evidence="5" type="ORF">MGAL_10B003760</name>
</gene>
<evidence type="ECO:0000313" key="6">
    <source>
        <dbReference type="Proteomes" id="UP000596742"/>
    </source>
</evidence>
<evidence type="ECO:0000256" key="2">
    <source>
        <dbReference type="ARBA" id="ARBA00022559"/>
    </source>
</evidence>
<dbReference type="PROSITE" id="PS51355">
    <property type="entry name" value="GLUTATHIONE_PEROXID_3"/>
    <property type="match status" value="1"/>
</dbReference>
<protein>
    <recommendedName>
        <fullName evidence="4">Glutathione peroxidase</fullName>
    </recommendedName>
</protein>
<dbReference type="GO" id="GO:0006979">
    <property type="term" value="P:response to oxidative stress"/>
    <property type="evidence" value="ECO:0007669"/>
    <property type="project" value="InterPro"/>
</dbReference>
<dbReference type="PANTHER" id="PTHR11592">
    <property type="entry name" value="GLUTATHIONE PEROXIDASE"/>
    <property type="match status" value="1"/>
</dbReference>
<evidence type="ECO:0000256" key="3">
    <source>
        <dbReference type="ARBA" id="ARBA00023002"/>
    </source>
</evidence>
<dbReference type="InterPro" id="IPR036249">
    <property type="entry name" value="Thioredoxin-like_sf"/>
</dbReference>
<dbReference type="PIRSF" id="PIRSF000303">
    <property type="entry name" value="Glutathion_perox"/>
    <property type="match status" value="1"/>
</dbReference>
<sequence length="147" mass="16913">MNALQSNNKDFQMIGVPCNQFHYQEPGANSTEIMNGITHVRPGFGFVPNFPLTEKIEVNGQNQDPLFTYLKKYCEPTSYKMFGMNWSPIDSRDVRWNFEKFLIGRDGKPVKRYYILVDPTEPRVQDDITAELKKSRHDGPVDIPVVG</sequence>
<dbReference type="GO" id="GO:0004601">
    <property type="term" value="F:peroxidase activity"/>
    <property type="evidence" value="ECO:0007669"/>
    <property type="project" value="UniProtKB-KW"/>
</dbReference>
<dbReference type="SUPFAM" id="SSF52833">
    <property type="entry name" value="Thioredoxin-like"/>
    <property type="match status" value="1"/>
</dbReference>
<comment type="caution">
    <text evidence="5">The sequence shown here is derived from an EMBL/GenBank/DDBJ whole genome shotgun (WGS) entry which is preliminary data.</text>
</comment>
<dbReference type="InterPro" id="IPR000889">
    <property type="entry name" value="Glutathione_peroxidase"/>
</dbReference>
<keyword evidence="6" id="KW-1185">Reference proteome</keyword>
<evidence type="ECO:0000256" key="1">
    <source>
        <dbReference type="ARBA" id="ARBA00006926"/>
    </source>
</evidence>
<dbReference type="PRINTS" id="PR01011">
    <property type="entry name" value="GLUTPROXDASE"/>
</dbReference>
<dbReference type="Proteomes" id="UP000596742">
    <property type="component" value="Unassembled WGS sequence"/>
</dbReference>
<reference evidence="5" key="1">
    <citation type="submission" date="2018-11" db="EMBL/GenBank/DDBJ databases">
        <authorList>
            <person name="Alioto T."/>
            <person name="Alioto T."/>
        </authorList>
    </citation>
    <scope>NUCLEOTIDE SEQUENCE</scope>
</reference>
<dbReference type="AlphaFoldDB" id="A0A8B6F3Y4"/>
<dbReference type="Pfam" id="PF00255">
    <property type="entry name" value="GSHPx"/>
    <property type="match status" value="1"/>
</dbReference>